<dbReference type="AlphaFoldDB" id="X0V5W5"/>
<feature type="non-terminal residue" evidence="1">
    <location>
        <position position="1"/>
    </location>
</feature>
<gene>
    <name evidence="1" type="ORF">S01H1_33911</name>
</gene>
<protein>
    <submittedName>
        <fullName evidence="1">Uncharacterized protein</fullName>
    </submittedName>
</protein>
<comment type="caution">
    <text evidence="1">The sequence shown here is derived from an EMBL/GenBank/DDBJ whole genome shotgun (WGS) entry which is preliminary data.</text>
</comment>
<accession>X0V5W5</accession>
<sequence length="133" mass="14866">DSIYDPRNVFPILRIGIISTMPTEGYSFNERLRKLYSLPEKIDGFLIDAHVFPGSSGSLVILKPQIATVTSQGTIFDRTKKNPYLLGIISGSLPIFDTVLESGQRMGIGIVYSADAIKETIEYFYERNKTLTN</sequence>
<reference evidence="1" key="1">
    <citation type="journal article" date="2014" name="Front. Microbiol.">
        <title>High frequency of phylogenetically diverse reductive dehalogenase-homologous genes in deep subseafloor sedimentary metagenomes.</title>
        <authorList>
            <person name="Kawai M."/>
            <person name="Futagami T."/>
            <person name="Toyoda A."/>
            <person name="Takaki Y."/>
            <person name="Nishi S."/>
            <person name="Hori S."/>
            <person name="Arai W."/>
            <person name="Tsubouchi T."/>
            <person name="Morono Y."/>
            <person name="Uchiyama I."/>
            <person name="Ito T."/>
            <person name="Fujiyama A."/>
            <person name="Inagaki F."/>
            <person name="Takami H."/>
        </authorList>
    </citation>
    <scope>NUCLEOTIDE SEQUENCE</scope>
    <source>
        <strain evidence="1">Expedition CK06-06</strain>
    </source>
</reference>
<evidence type="ECO:0000313" key="1">
    <source>
        <dbReference type="EMBL" id="GAG13584.1"/>
    </source>
</evidence>
<name>X0V5W5_9ZZZZ</name>
<organism evidence="1">
    <name type="scientific">marine sediment metagenome</name>
    <dbReference type="NCBI Taxonomy" id="412755"/>
    <lineage>
        <taxon>unclassified sequences</taxon>
        <taxon>metagenomes</taxon>
        <taxon>ecological metagenomes</taxon>
    </lineage>
</organism>
<dbReference type="EMBL" id="BARS01021082">
    <property type="protein sequence ID" value="GAG13584.1"/>
    <property type="molecule type" value="Genomic_DNA"/>
</dbReference>
<proteinExistence type="predicted"/>